<proteinExistence type="predicted"/>
<dbReference type="Gene3D" id="3.30.70.100">
    <property type="match status" value="2"/>
</dbReference>
<reference evidence="1" key="1">
    <citation type="submission" date="2020-05" db="EMBL/GenBank/DDBJ databases">
        <title>Mycena genomes resolve the evolution of fungal bioluminescence.</title>
        <authorList>
            <person name="Tsai I.J."/>
        </authorList>
    </citation>
    <scope>NUCLEOTIDE SEQUENCE</scope>
    <source>
        <strain evidence="1">110903Hualien_Pintung</strain>
    </source>
</reference>
<accession>A0A8H6VP62</accession>
<keyword evidence="2" id="KW-1185">Reference proteome</keyword>
<dbReference type="OrthoDB" id="3830579at2759"/>
<gene>
    <name evidence="1" type="ORF">HMN09_01382900</name>
</gene>
<protein>
    <recommendedName>
        <fullName evidence="3">ABM domain-containing protein</fullName>
    </recommendedName>
</protein>
<sequence length="214" mass="23086">MPTIQVAQFPVSSDFQAAPQKFASSLDIIKTADGHIRFAPLSYYGVQVEDEKNAYFISGDNCRCTVWESYEHHAKLIAEPSYKTLIESLRPATADSTKFSRHHIDISTDALTALSSPATEIVVFTLKNGAGDADAMAPLMEELKAGLDAAVGAHPPCFFGQGREEKNKFVLVVGWDTVAAHWEAVKEGTSLHATVQKIAAIADIGIGHSLLKAS</sequence>
<evidence type="ECO:0008006" key="3">
    <source>
        <dbReference type="Google" id="ProtNLM"/>
    </source>
</evidence>
<evidence type="ECO:0000313" key="1">
    <source>
        <dbReference type="EMBL" id="KAF7288539.1"/>
    </source>
</evidence>
<name>A0A8H6VP62_MYCCL</name>
<comment type="caution">
    <text evidence="1">The sequence shown here is derived from an EMBL/GenBank/DDBJ whole genome shotgun (WGS) entry which is preliminary data.</text>
</comment>
<dbReference type="AlphaFoldDB" id="A0A8H6VP62"/>
<dbReference type="EMBL" id="JACAZE010000033">
    <property type="protein sequence ID" value="KAF7288539.1"/>
    <property type="molecule type" value="Genomic_DNA"/>
</dbReference>
<dbReference type="Proteomes" id="UP000613580">
    <property type="component" value="Unassembled WGS sequence"/>
</dbReference>
<evidence type="ECO:0000313" key="2">
    <source>
        <dbReference type="Proteomes" id="UP000613580"/>
    </source>
</evidence>
<organism evidence="1 2">
    <name type="scientific">Mycena chlorophos</name>
    <name type="common">Agaric fungus</name>
    <name type="synonym">Agaricus chlorophos</name>
    <dbReference type="NCBI Taxonomy" id="658473"/>
    <lineage>
        <taxon>Eukaryota</taxon>
        <taxon>Fungi</taxon>
        <taxon>Dikarya</taxon>
        <taxon>Basidiomycota</taxon>
        <taxon>Agaricomycotina</taxon>
        <taxon>Agaricomycetes</taxon>
        <taxon>Agaricomycetidae</taxon>
        <taxon>Agaricales</taxon>
        <taxon>Marasmiineae</taxon>
        <taxon>Mycenaceae</taxon>
        <taxon>Mycena</taxon>
    </lineage>
</organism>